<keyword evidence="4" id="KW-1133">Transmembrane helix</keyword>
<dbReference type="Proteomes" id="UP001314229">
    <property type="component" value="Unassembled WGS sequence"/>
</dbReference>
<evidence type="ECO:0000256" key="3">
    <source>
        <dbReference type="ARBA" id="ARBA00022692"/>
    </source>
</evidence>
<keyword evidence="5 7" id="KW-0496">Mitochondrion</keyword>
<evidence type="ECO:0000256" key="4">
    <source>
        <dbReference type="ARBA" id="ARBA00022989"/>
    </source>
</evidence>
<keyword evidence="9" id="KW-1185">Reference proteome</keyword>
<comment type="similarity">
    <text evidence="2">Belongs to the apolipoprotein O/MICOS complex subunit Mic27 family.</text>
</comment>
<protein>
    <recommendedName>
        <fullName evidence="7">MICOS complex subunit</fullName>
    </recommendedName>
</protein>
<organism evidence="8 9">
    <name type="scientific">Scomber scombrus</name>
    <name type="common">Atlantic mackerel</name>
    <name type="synonym">Scomber vernalis</name>
    <dbReference type="NCBI Taxonomy" id="13677"/>
    <lineage>
        <taxon>Eukaryota</taxon>
        <taxon>Metazoa</taxon>
        <taxon>Chordata</taxon>
        <taxon>Craniata</taxon>
        <taxon>Vertebrata</taxon>
        <taxon>Euteleostomi</taxon>
        <taxon>Actinopterygii</taxon>
        <taxon>Neopterygii</taxon>
        <taxon>Teleostei</taxon>
        <taxon>Neoteleostei</taxon>
        <taxon>Acanthomorphata</taxon>
        <taxon>Pelagiaria</taxon>
        <taxon>Scombriformes</taxon>
        <taxon>Scombridae</taxon>
        <taxon>Scomber</taxon>
    </lineage>
</organism>
<sequence length="204" mass="21770">MAPGIVLKVTGGKMPAALSLLTVTVLADTGVGEKEASAPLNRDDLSLYAAPPALKVRYAEHEAGQLEQSVATIRRATEPYTTWCQSAYAKIKPKVHGVVQLGNDTYAYLKDPPKDFYPRAGVIAFTGVLGLFLARGSRIKKLIYPAGLVTVSTSLYYPEQAAAIAKSTGDSIYDSAVRSFASVEKMVKTGGKTETKPTDSETKP</sequence>
<comment type="caution">
    <text evidence="8">The sequence shown here is derived from an EMBL/GenBank/DDBJ whole genome shotgun (WGS) entry which is preliminary data.</text>
</comment>
<evidence type="ECO:0000256" key="5">
    <source>
        <dbReference type="ARBA" id="ARBA00023128"/>
    </source>
</evidence>
<keyword evidence="7" id="KW-0999">Mitochondrion inner membrane</keyword>
<gene>
    <name evidence="8" type="ORF">FSCOSCO3_A023158</name>
</gene>
<keyword evidence="3" id="KW-0812">Transmembrane</keyword>
<keyword evidence="6" id="KW-0472">Membrane</keyword>
<dbReference type="InterPro" id="IPR019166">
    <property type="entry name" value="MIC26/MIC27"/>
</dbReference>
<evidence type="ECO:0000256" key="6">
    <source>
        <dbReference type="ARBA" id="ARBA00023136"/>
    </source>
</evidence>
<dbReference type="PANTHER" id="PTHR14564">
    <property type="entry name" value="MICOS COMPLEX SUBUNIT MIC26 / MIC27 FAMILY MEMBER"/>
    <property type="match status" value="1"/>
</dbReference>
<reference evidence="8 9" key="1">
    <citation type="submission" date="2024-01" db="EMBL/GenBank/DDBJ databases">
        <authorList>
            <person name="Alioto T."/>
            <person name="Alioto T."/>
            <person name="Gomez Garrido J."/>
        </authorList>
    </citation>
    <scope>NUCLEOTIDE SEQUENCE [LARGE SCALE GENOMIC DNA]</scope>
</reference>
<dbReference type="GO" id="GO:0042407">
    <property type="term" value="P:cristae formation"/>
    <property type="evidence" value="ECO:0007669"/>
    <property type="project" value="InterPro"/>
</dbReference>
<dbReference type="InterPro" id="IPR033182">
    <property type="entry name" value="MIC26/MIC27_animal"/>
</dbReference>
<accession>A0AAV1P5R6</accession>
<comment type="function">
    <text evidence="7">Component of the MICOS complex, a large protein complex of the mitochondrial inner membrane that plays crucial roles in the maintenance of crista junctions, inner membrane architecture, and formation of contact sites to the outer membrane.</text>
</comment>
<proteinExistence type="inferred from homology"/>
<evidence type="ECO:0000313" key="8">
    <source>
        <dbReference type="EMBL" id="CAK6965644.1"/>
    </source>
</evidence>
<name>A0AAV1P5R6_SCOSC</name>
<comment type="subunit">
    <text evidence="7">Component of the mitochondrial contact site and cristae organizing system (MICOS) complex.</text>
</comment>
<dbReference type="AlphaFoldDB" id="A0AAV1P5R6"/>
<dbReference type="EMBL" id="CAWUFR010000085">
    <property type="protein sequence ID" value="CAK6965644.1"/>
    <property type="molecule type" value="Genomic_DNA"/>
</dbReference>
<evidence type="ECO:0000256" key="1">
    <source>
        <dbReference type="ARBA" id="ARBA00004325"/>
    </source>
</evidence>
<dbReference type="Pfam" id="PF09769">
    <property type="entry name" value="ApoO"/>
    <property type="match status" value="1"/>
</dbReference>
<dbReference type="GO" id="GO:0061617">
    <property type="term" value="C:MICOS complex"/>
    <property type="evidence" value="ECO:0007669"/>
    <property type="project" value="UniProtKB-UniRule"/>
</dbReference>
<comment type="subcellular location">
    <subcellularLocation>
        <location evidence="7">Mitochondrion inner membrane</location>
    </subcellularLocation>
    <subcellularLocation>
        <location evidence="1">Mitochondrion membrane</location>
    </subcellularLocation>
</comment>
<evidence type="ECO:0000256" key="7">
    <source>
        <dbReference type="RuleBase" id="RU363021"/>
    </source>
</evidence>
<evidence type="ECO:0000256" key="2">
    <source>
        <dbReference type="ARBA" id="ARBA00010904"/>
    </source>
</evidence>
<evidence type="ECO:0000313" key="9">
    <source>
        <dbReference type="Proteomes" id="UP001314229"/>
    </source>
</evidence>